<dbReference type="InterPro" id="IPR029058">
    <property type="entry name" value="AB_hydrolase_fold"/>
</dbReference>
<dbReference type="OrthoDB" id="9804723at2"/>
<dbReference type="Gene3D" id="3.40.50.1820">
    <property type="entry name" value="alpha/beta hydrolase"/>
    <property type="match status" value="1"/>
</dbReference>
<dbReference type="AlphaFoldDB" id="A0A378ZV14"/>
<feature type="chain" id="PRO_5016820857" evidence="1">
    <location>
        <begin position="23"/>
        <end position="251"/>
    </location>
</feature>
<dbReference type="GO" id="GO:0016787">
    <property type="term" value="F:hydrolase activity"/>
    <property type="evidence" value="ECO:0007669"/>
    <property type="project" value="InterPro"/>
</dbReference>
<evidence type="ECO:0000313" key="3">
    <source>
        <dbReference type="EMBL" id="SUB00391.1"/>
    </source>
</evidence>
<dbReference type="PANTHER" id="PTHR46623">
    <property type="entry name" value="CARBOXYMETHYLENEBUTENOLIDASE-RELATED"/>
    <property type="match status" value="1"/>
</dbReference>
<dbReference type="Proteomes" id="UP000255000">
    <property type="component" value="Unassembled WGS sequence"/>
</dbReference>
<dbReference type="Pfam" id="PF01738">
    <property type="entry name" value="DLH"/>
    <property type="match status" value="1"/>
</dbReference>
<evidence type="ECO:0000256" key="1">
    <source>
        <dbReference type="SAM" id="SignalP"/>
    </source>
</evidence>
<dbReference type="EMBL" id="UGSK01000001">
    <property type="protein sequence ID" value="SUB00391.1"/>
    <property type="molecule type" value="Genomic_DNA"/>
</dbReference>
<sequence>MRSVRLFLAGSMALLLSLSANAQPQRQPFTVTGPGGEVLVEGFGDCGRANCPAVLILSGSRGFAAQAYDDLGKTLQAAGLNAYLVHVLSQADLAAIAGASGAKARIAYQDQRRADWMTSVQAVARFLKNQPQHGGKTAILGISLGAQTASAASAGNDAIDALVLVDGGFPNGYSKPVQSLPPLLLIWGSNDKVFPLSIGQNLHETAQKLGGQSQLAVYEDGGHDFFLKSGTQDAVEAHRQAAEFLADYLNR</sequence>
<organism evidence="3 4">
    <name type="scientific">Pannonibacter phragmitetus</name>
    <dbReference type="NCBI Taxonomy" id="121719"/>
    <lineage>
        <taxon>Bacteria</taxon>
        <taxon>Pseudomonadati</taxon>
        <taxon>Pseudomonadota</taxon>
        <taxon>Alphaproteobacteria</taxon>
        <taxon>Hyphomicrobiales</taxon>
        <taxon>Stappiaceae</taxon>
        <taxon>Pannonibacter</taxon>
    </lineage>
</organism>
<gene>
    <name evidence="3" type="ORF">NCTC13350_01304</name>
</gene>
<dbReference type="InterPro" id="IPR002925">
    <property type="entry name" value="Dienelactn_hydro"/>
</dbReference>
<accession>A0A378ZV14</accession>
<evidence type="ECO:0000313" key="4">
    <source>
        <dbReference type="Proteomes" id="UP000255000"/>
    </source>
</evidence>
<evidence type="ECO:0000259" key="2">
    <source>
        <dbReference type="Pfam" id="PF01738"/>
    </source>
</evidence>
<proteinExistence type="predicted"/>
<name>A0A378ZV14_9HYPH</name>
<reference evidence="3 4" key="1">
    <citation type="submission" date="2018-06" db="EMBL/GenBank/DDBJ databases">
        <authorList>
            <consortium name="Pathogen Informatics"/>
            <person name="Doyle S."/>
        </authorList>
    </citation>
    <scope>NUCLEOTIDE SEQUENCE [LARGE SCALE GENOMIC DNA]</scope>
    <source>
        <strain evidence="3 4">NCTC13350</strain>
    </source>
</reference>
<feature type="signal peptide" evidence="1">
    <location>
        <begin position="1"/>
        <end position="22"/>
    </location>
</feature>
<protein>
    <submittedName>
        <fullName evidence="3">Predicted esterase</fullName>
    </submittedName>
</protein>
<dbReference type="InterPro" id="IPR051049">
    <property type="entry name" value="Dienelactone_hydrolase-like"/>
</dbReference>
<feature type="domain" description="Dienelactone hydrolase" evidence="2">
    <location>
        <begin position="50"/>
        <end position="242"/>
    </location>
</feature>
<keyword evidence="1" id="KW-0732">Signal</keyword>
<dbReference type="SUPFAM" id="SSF53474">
    <property type="entry name" value="alpha/beta-Hydrolases"/>
    <property type="match status" value="1"/>
</dbReference>
<dbReference type="PANTHER" id="PTHR46623:SF6">
    <property type="entry name" value="ALPHA_BETA-HYDROLASES SUPERFAMILY PROTEIN"/>
    <property type="match status" value="1"/>
</dbReference>